<dbReference type="AlphaFoldDB" id="A0A0F9QYT1"/>
<dbReference type="Pfam" id="PF08242">
    <property type="entry name" value="Methyltransf_12"/>
    <property type="match status" value="1"/>
</dbReference>
<accession>A0A0F9QYT1</accession>
<organism evidence="2">
    <name type="scientific">marine sediment metagenome</name>
    <dbReference type="NCBI Taxonomy" id="412755"/>
    <lineage>
        <taxon>unclassified sequences</taxon>
        <taxon>metagenomes</taxon>
        <taxon>ecological metagenomes</taxon>
    </lineage>
</organism>
<sequence length="181" mass="21119">MGRYRKAEYYDKAFQLEKYNCHYSDTVYYEMWKKVISYIDHSDVILEIGCGTGQFAEMLFTHLDYHSYIGIDFSKVAIQKAIERNGQRFFLHDARKSFDSNYNTVICLETLEHIDNDIIVLKNLKSGTKFIGSVPIGNDPAHVRVFLTPESIIERYGTLLDIEEIILFDDIKKHLFKATVK</sequence>
<dbReference type="Gene3D" id="3.40.50.150">
    <property type="entry name" value="Vaccinia Virus protein VP39"/>
    <property type="match status" value="1"/>
</dbReference>
<evidence type="ECO:0000259" key="1">
    <source>
        <dbReference type="Pfam" id="PF08242"/>
    </source>
</evidence>
<dbReference type="CDD" id="cd02440">
    <property type="entry name" value="AdoMet_MTases"/>
    <property type="match status" value="1"/>
</dbReference>
<gene>
    <name evidence="2" type="ORF">LCGC14_0716410</name>
</gene>
<proteinExistence type="predicted"/>
<feature type="domain" description="Methyltransferase type 12" evidence="1">
    <location>
        <begin position="46"/>
        <end position="125"/>
    </location>
</feature>
<comment type="caution">
    <text evidence="2">The sequence shown here is derived from an EMBL/GenBank/DDBJ whole genome shotgun (WGS) entry which is preliminary data.</text>
</comment>
<name>A0A0F9QYT1_9ZZZZ</name>
<dbReference type="InterPro" id="IPR013217">
    <property type="entry name" value="Methyltransf_12"/>
</dbReference>
<dbReference type="SUPFAM" id="SSF53335">
    <property type="entry name" value="S-adenosyl-L-methionine-dependent methyltransferases"/>
    <property type="match status" value="1"/>
</dbReference>
<dbReference type="InterPro" id="IPR029063">
    <property type="entry name" value="SAM-dependent_MTases_sf"/>
</dbReference>
<reference evidence="2" key="1">
    <citation type="journal article" date="2015" name="Nature">
        <title>Complex archaea that bridge the gap between prokaryotes and eukaryotes.</title>
        <authorList>
            <person name="Spang A."/>
            <person name="Saw J.H."/>
            <person name="Jorgensen S.L."/>
            <person name="Zaremba-Niedzwiedzka K."/>
            <person name="Martijn J."/>
            <person name="Lind A.E."/>
            <person name="van Eijk R."/>
            <person name="Schleper C."/>
            <person name="Guy L."/>
            <person name="Ettema T.J."/>
        </authorList>
    </citation>
    <scope>NUCLEOTIDE SEQUENCE</scope>
</reference>
<protein>
    <recommendedName>
        <fullName evidence="1">Methyltransferase type 12 domain-containing protein</fullName>
    </recommendedName>
</protein>
<evidence type="ECO:0000313" key="2">
    <source>
        <dbReference type="EMBL" id="KKN42137.1"/>
    </source>
</evidence>
<dbReference type="EMBL" id="LAZR01001602">
    <property type="protein sequence ID" value="KKN42137.1"/>
    <property type="molecule type" value="Genomic_DNA"/>
</dbReference>